<dbReference type="AlphaFoldDB" id="F0JK09"/>
<evidence type="ECO:0000313" key="2">
    <source>
        <dbReference type="Proteomes" id="UP000007845"/>
    </source>
</evidence>
<evidence type="ECO:0000313" key="1">
    <source>
        <dbReference type="EMBL" id="EGB16258.1"/>
    </source>
</evidence>
<dbReference type="OrthoDB" id="5459549at2"/>
<gene>
    <name evidence="1" type="ORF">DND132_3055</name>
</gene>
<keyword evidence="2" id="KW-1185">Reference proteome</keyword>
<sequence precursor="true">MRMNNQHLPTGAAAGPMPFAGLGLNATEVRLAAETMAPVFRRSCAEPAVAETVRGPAVLSGGYKLLVALGREIRGR</sequence>
<dbReference type="EMBL" id="CP003220">
    <property type="protein sequence ID" value="EGB16258.1"/>
    <property type="molecule type" value="Genomic_DNA"/>
</dbReference>
<organism evidence="1 2">
    <name type="scientific">Pseudodesulfovibrio mercurii</name>
    <dbReference type="NCBI Taxonomy" id="641491"/>
    <lineage>
        <taxon>Bacteria</taxon>
        <taxon>Pseudomonadati</taxon>
        <taxon>Thermodesulfobacteriota</taxon>
        <taxon>Desulfovibrionia</taxon>
        <taxon>Desulfovibrionales</taxon>
        <taxon>Desulfovibrionaceae</taxon>
    </lineage>
</organism>
<proteinExistence type="predicted"/>
<reference evidence="1 2" key="1">
    <citation type="journal article" date="2011" name="J. Bacteriol.">
        <title>Genome sequence of the mercury-methylating strain Desulfovibrio desulfuricans ND132.</title>
        <authorList>
            <person name="Brown S.D."/>
            <person name="Gilmour C.C."/>
            <person name="Kucken A.M."/>
            <person name="Wall J.D."/>
            <person name="Elias D.A."/>
            <person name="Brandt C.C."/>
            <person name="Podar M."/>
            <person name="Chertkov O."/>
            <person name="Held B."/>
            <person name="Bruce D.C."/>
            <person name="Detter J.C."/>
            <person name="Tapia R."/>
            <person name="Han C.S."/>
            <person name="Goodwin L.A."/>
            <person name="Cheng J.F."/>
            <person name="Pitluck S."/>
            <person name="Woyke T."/>
            <person name="Mikhailova N."/>
            <person name="Ivanova N.N."/>
            <person name="Han J."/>
            <person name="Lucas S."/>
            <person name="Lapidus A.L."/>
            <person name="Land M.L."/>
            <person name="Hauser L.J."/>
            <person name="Palumbo A.V."/>
        </authorList>
    </citation>
    <scope>NUCLEOTIDE SEQUENCE [LARGE SCALE GENOMIC DNA]</scope>
    <source>
        <strain evidence="1 2">ND132</strain>
    </source>
</reference>
<dbReference type="STRING" id="641491.DND132_3055"/>
<dbReference type="KEGG" id="ddn:DND132_3055"/>
<name>F0JK09_9BACT</name>
<accession>F0JK09</accession>
<dbReference type="RefSeq" id="WP_014323682.1">
    <property type="nucleotide sequence ID" value="NC_016803.1"/>
</dbReference>
<dbReference type="HOGENOM" id="CLU_198873_0_0_7"/>
<dbReference type="Proteomes" id="UP000007845">
    <property type="component" value="Chromosome"/>
</dbReference>
<protein>
    <submittedName>
        <fullName evidence="1">Uncharacterized protein</fullName>
    </submittedName>
</protein>